<dbReference type="Pfam" id="PF01556">
    <property type="entry name" value="DnaJ_C"/>
    <property type="match status" value="1"/>
</dbReference>
<evidence type="ECO:0000313" key="2">
    <source>
        <dbReference type="EMBL" id="QHU35853.1"/>
    </source>
</evidence>
<dbReference type="Pfam" id="PF00226">
    <property type="entry name" value="DnaJ"/>
    <property type="match status" value="1"/>
</dbReference>
<dbReference type="InterPro" id="IPR002939">
    <property type="entry name" value="DnaJ_C"/>
</dbReference>
<dbReference type="GO" id="GO:0030544">
    <property type="term" value="F:Hsp70 protein binding"/>
    <property type="evidence" value="ECO:0007669"/>
    <property type="project" value="InterPro"/>
</dbReference>
<sequence>MEHTNFYEILEIKKTASNNEIKKAYKRLALKYHPDKTHNTDTCQDFHLVQMAYEILIDDVKRKQYDELTCSKKINIIQCIKTLINDLVKQKDISEIILDEQLRGFVIRGEYKYIKDYIIQKINQHYNNYLYDNDIFISSKSSNIKNSSSIKQYHILENASEYESSFDLTPTHTSERLLTLSVHTTLEEIWMNKVKEITVMRHSYNCIKTEEHKLCIPIQDDKLVLYKEGDEYMDKDGNIRRSDIIIKVKCKKHHFIERVNEYDLLIYLPVTLYELFNGFNKTFKFFDGKNVTIKSSNPLKEYKFDGERMIIEIINYGLTSGDKTRGSLLVILLLNKSGVFQNNLKTYFSNH</sequence>
<dbReference type="PROSITE" id="PS00636">
    <property type="entry name" value="DNAJ_1"/>
    <property type="match status" value="1"/>
</dbReference>
<dbReference type="PROSITE" id="PS50076">
    <property type="entry name" value="DNAJ_2"/>
    <property type="match status" value="1"/>
</dbReference>
<dbReference type="Gene3D" id="1.10.287.110">
    <property type="entry name" value="DnaJ domain"/>
    <property type="match status" value="1"/>
</dbReference>
<dbReference type="GO" id="GO:0051082">
    <property type="term" value="F:unfolded protein binding"/>
    <property type="evidence" value="ECO:0007669"/>
    <property type="project" value="InterPro"/>
</dbReference>
<protein>
    <recommendedName>
        <fullName evidence="1">J domain-containing protein</fullName>
    </recommendedName>
</protein>
<dbReference type="InterPro" id="IPR001623">
    <property type="entry name" value="DnaJ_domain"/>
</dbReference>
<organism evidence="2">
    <name type="scientific">viral metagenome</name>
    <dbReference type="NCBI Taxonomy" id="1070528"/>
    <lineage>
        <taxon>unclassified sequences</taxon>
        <taxon>metagenomes</taxon>
        <taxon>organismal metagenomes</taxon>
    </lineage>
</organism>
<dbReference type="PANTHER" id="PTHR43888">
    <property type="entry name" value="DNAJ-LIKE-2, ISOFORM A-RELATED"/>
    <property type="match status" value="1"/>
</dbReference>
<accession>A0A6C0M008</accession>
<dbReference type="GO" id="GO:0006457">
    <property type="term" value="P:protein folding"/>
    <property type="evidence" value="ECO:0007669"/>
    <property type="project" value="InterPro"/>
</dbReference>
<dbReference type="SMART" id="SM00271">
    <property type="entry name" value="DnaJ"/>
    <property type="match status" value="1"/>
</dbReference>
<dbReference type="CDD" id="cd06257">
    <property type="entry name" value="DnaJ"/>
    <property type="match status" value="1"/>
</dbReference>
<reference evidence="2" key="1">
    <citation type="journal article" date="2020" name="Nature">
        <title>Giant virus diversity and host interactions through global metagenomics.</title>
        <authorList>
            <person name="Schulz F."/>
            <person name="Roux S."/>
            <person name="Paez-Espino D."/>
            <person name="Jungbluth S."/>
            <person name="Walsh D.A."/>
            <person name="Denef V.J."/>
            <person name="McMahon K.D."/>
            <person name="Konstantinidis K.T."/>
            <person name="Eloe-Fadrosh E.A."/>
            <person name="Kyrpides N.C."/>
            <person name="Woyke T."/>
        </authorList>
    </citation>
    <scope>NUCLEOTIDE SEQUENCE</scope>
    <source>
        <strain evidence="2">GVMAG-S-1035085-51</strain>
    </source>
</reference>
<feature type="domain" description="J" evidence="1">
    <location>
        <begin position="5"/>
        <end position="69"/>
    </location>
</feature>
<dbReference type="SUPFAM" id="SSF49493">
    <property type="entry name" value="HSP40/DnaJ peptide-binding domain"/>
    <property type="match status" value="1"/>
</dbReference>
<dbReference type="EMBL" id="MN740613">
    <property type="protein sequence ID" value="QHU35853.1"/>
    <property type="molecule type" value="Genomic_DNA"/>
</dbReference>
<dbReference type="InterPro" id="IPR036869">
    <property type="entry name" value="J_dom_sf"/>
</dbReference>
<dbReference type="AlphaFoldDB" id="A0A6C0M008"/>
<dbReference type="InterPro" id="IPR044713">
    <property type="entry name" value="DNJA1/2-like"/>
</dbReference>
<evidence type="ECO:0000259" key="1">
    <source>
        <dbReference type="PROSITE" id="PS50076"/>
    </source>
</evidence>
<proteinExistence type="predicted"/>
<name>A0A6C0M008_9ZZZZ</name>
<dbReference type="SUPFAM" id="SSF46565">
    <property type="entry name" value="Chaperone J-domain"/>
    <property type="match status" value="1"/>
</dbReference>
<dbReference type="PRINTS" id="PR00625">
    <property type="entry name" value="JDOMAIN"/>
</dbReference>
<dbReference type="InterPro" id="IPR018253">
    <property type="entry name" value="DnaJ_domain_CS"/>
</dbReference>
<dbReference type="InterPro" id="IPR008971">
    <property type="entry name" value="HSP40/DnaJ_pept-bd"/>
</dbReference>